<dbReference type="RefSeq" id="WP_146662938.1">
    <property type="nucleotide sequence ID" value="NZ_CP019791.1"/>
</dbReference>
<feature type="signal peptide" evidence="1">
    <location>
        <begin position="1"/>
        <end position="29"/>
    </location>
</feature>
<evidence type="ECO:0000313" key="4">
    <source>
        <dbReference type="EMBL" id="AQT69274.1"/>
    </source>
</evidence>
<dbReference type="GO" id="GO:0000166">
    <property type="term" value="F:nucleotide binding"/>
    <property type="evidence" value="ECO:0007669"/>
    <property type="project" value="InterPro"/>
</dbReference>
<feature type="domain" description="Gfo/Idh/MocA-like oxidoreductase N-terminal" evidence="2">
    <location>
        <begin position="39"/>
        <end position="164"/>
    </location>
</feature>
<proteinExistence type="predicted"/>
<dbReference type="Gene3D" id="3.30.360.10">
    <property type="entry name" value="Dihydrodipicolinate Reductase, domain 2"/>
    <property type="match status" value="1"/>
</dbReference>
<dbReference type="InterPro" id="IPR006311">
    <property type="entry name" value="TAT_signal"/>
</dbReference>
<evidence type="ECO:0000313" key="5">
    <source>
        <dbReference type="Proteomes" id="UP000189674"/>
    </source>
</evidence>
<dbReference type="EMBL" id="CP019791">
    <property type="protein sequence ID" value="AQT69274.1"/>
    <property type="molecule type" value="Genomic_DNA"/>
</dbReference>
<gene>
    <name evidence="4" type="primary">yvaA_2</name>
    <name evidence="4" type="ORF">STSP2_02463</name>
</gene>
<accession>A0A1U9NNF6</accession>
<dbReference type="EC" id="1.-.-.-" evidence="4"/>
<feature type="domain" description="Gfo/Idh/MocA-like oxidoreductase C-terminal" evidence="3">
    <location>
        <begin position="186"/>
        <end position="438"/>
    </location>
</feature>
<sequence length="448" mass="50836" precursor="true">MSDKMNRRDFMRSTAAVSAGLAIAPGLFAAEAKEKADDINVAILGAGSQGQVLLDSCLRIPGLRFKAVCDIWEQYNLRKVHRLLMKYRHENNAYIDYREMLDKEKDLDAVIIATPDFWHSEHAIACMEAGLDVYCEKEMSNTIEGAKKMVEAQKKTGQLLQIGHQRRSNPRYLYCKDKLMTNDEILGQVTMINGQWNRSARPDLSAPERYHIPQKVLKQYGFDSMRQFRNWRWYRGLGGGPIVDLGAHQIDVYNWFLGAHPKAVIANGGTDYYDKETHEWYDVVMAVYEYETKKGTVRAFYQTGTTNSNGGYYETFMGDKGTLTISEASSRGALYPENLADIKVAQKWEKFVSSGLVKEPVKEDTGGDEDALLDVRETVAPPAYEIPVTMEKKYHQPHLENFFDAMRGKVELNCPAEDGYASAVTVLKVNEAIQAKKRLEFKPEDFEA</sequence>
<dbReference type="AlphaFoldDB" id="A0A1U9NNF6"/>
<dbReference type="PROSITE" id="PS51318">
    <property type="entry name" value="TAT"/>
    <property type="match status" value="1"/>
</dbReference>
<name>A0A1U9NNF6_9BACT</name>
<dbReference type="Proteomes" id="UP000189674">
    <property type="component" value="Chromosome"/>
</dbReference>
<dbReference type="InterPro" id="IPR000683">
    <property type="entry name" value="Gfo/Idh/MocA-like_OxRdtase_N"/>
</dbReference>
<dbReference type="PANTHER" id="PTHR43818:SF12">
    <property type="entry name" value="NADH-DEPENDENT DEHYDROGENASE-RELATED"/>
    <property type="match status" value="1"/>
</dbReference>
<dbReference type="InterPro" id="IPR036291">
    <property type="entry name" value="NAD(P)-bd_dom_sf"/>
</dbReference>
<dbReference type="GO" id="GO:0016491">
    <property type="term" value="F:oxidoreductase activity"/>
    <property type="evidence" value="ECO:0007669"/>
    <property type="project" value="UniProtKB-KW"/>
</dbReference>
<feature type="chain" id="PRO_5012211450" evidence="1">
    <location>
        <begin position="30"/>
        <end position="448"/>
    </location>
</feature>
<keyword evidence="1" id="KW-0732">Signal</keyword>
<evidence type="ECO:0000259" key="3">
    <source>
        <dbReference type="Pfam" id="PF02894"/>
    </source>
</evidence>
<dbReference type="InterPro" id="IPR004104">
    <property type="entry name" value="Gfo/Idh/MocA-like_OxRdtase_C"/>
</dbReference>
<dbReference type="SUPFAM" id="SSF55347">
    <property type="entry name" value="Glyceraldehyde-3-phosphate dehydrogenase-like, C-terminal domain"/>
    <property type="match status" value="1"/>
</dbReference>
<dbReference type="InterPro" id="IPR050463">
    <property type="entry name" value="Gfo/Idh/MocA_oxidrdct_glycsds"/>
</dbReference>
<dbReference type="Pfam" id="PF01408">
    <property type="entry name" value="GFO_IDH_MocA"/>
    <property type="match status" value="1"/>
</dbReference>
<dbReference type="PANTHER" id="PTHR43818">
    <property type="entry name" value="BCDNA.GH03377"/>
    <property type="match status" value="1"/>
</dbReference>
<dbReference type="OrthoDB" id="9792935at2"/>
<dbReference type="SUPFAM" id="SSF51735">
    <property type="entry name" value="NAD(P)-binding Rossmann-fold domains"/>
    <property type="match status" value="1"/>
</dbReference>
<keyword evidence="4" id="KW-0560">Oxidoreductase</keyword>
<dbReference type="Pfam" id="PF02894">
    <property type="entry name" value="GFO_IDH_MocA_C"/>
    <property type="match status" value="1"/>
</dbReference>
<keyword evidence="5" id="KW-1185">Reference proteome</keyword>
<reference evidence="5" key="1">
    <citation type="submission" date="2017-02" db="EMBL/GenBank/DDBJ databases">
        <title>Comparative genomics and description of representatives of a novel lineage of planctomycetes thriving in anoxic sediments.</title>
        <authorList>
            <person name="Spring S."/>
            <person name="Bunk B."/>
            <person name="Sproer C."/>
        </authorList>
    </citation>
    <scope>NUCLEOTIDE SEQUENCE [LARGE SCALE GENOMIC DNA]</scope>
    <source>
        <strain evidence="5">ST-NAGAB-D1</strain>
    </source>
</reference>
<dbReference type="STRING" id="1936003.STSP2_02463"/>
<dbReference type="KEGG" id="alus:STSP2_02463"/>
<organism evidence="4 5">
    <name type="scientific">Anaerohalosphaera lusitana</name>
    <dbReference type="NCBI Taxonomy" id="1936003"/>
    <lineage>
        <taxon>Bacteria</taxon>
        <taxon>Pseudomonadati</taxon>
        <taxon>Planctomycetota</taxon>
        <taxon>Phycisphaerae</taxon>
        <taxon>Sedimentisphaerales</taxon>
        <taxon>Anaerohalosphaeraceae</taxon>
        <taxon>Anaerohalosphaera</taxon>
    </lineage>
</organism>
<protein>
    <submittedName>
        <fullName evidence="4">Putative oxidoreductase YvaA</fullName>
        <ecNumber evidence="4">1.-.-.-</ecNumber>
    </submittedName>
</protein>
<dbReference type="Gene3D" id="3.40.50.720">
    <property type="entry name" value="NAD(P)-binding Rossmann-like Domain"/>
    <property type="match status" value="1"/>
</dbReference>
<evidence type="ECO:0000259" key="2">
    <source>
        <dbReference type="Pfam" id="PF01408"/>
    </source>
</evidence>
<evidence type="ECO:0000256" key="1">
    <source>
        <dbReference type="SAM" id="SignalP"/>
    </source>
</evidence>